<dbReference type="EMBL" id="JAHWYN010000032">
    <property type="protein sequence ID" value="MBW4362693.1"/>
    <property type="molecule type" value="Genomic_DNA"/>
</dbReference>
<dbReference type="Proteomes" id="UP000812031">
    <property type="component" value="Unassembled WGS sequence"/>
</dbReference>
<comment type="caution">
    <text evidence="1">The sequence shown here is derived from an EMBL/GenBank/DDBJ whole genome shotgun (WGS) entry which is preliminary data.</text>
</comment>
<keyword evidence="2" id="KW-1185">Reference proteome</keyword>
<proteinExistence type="predicted"/>
<dbReference type="RefSeq" id="WP_219319170.1">
    <property type="nucleotide sequence ID" value="NZ_JAHWYN010000032.1"/>
</dbReference>
<evidence type="ECO:0000313" key="1">
    <source>
        <dbReference type="EMBL" id="MBW4362693.1"/>
    </source>
</evidence>
<organism evidence="1 2">
    <name type="scientific">Flavobacterium taihuense</name>
    <dbReference type="NCBI Taxonomy" id="2857508"/>
    <lineage>
        <taxon>Bacteria</taxon>
        <taxon>Pseudomonadati</taxon>
        <taxon>Bacteroidota</taxon>
        <taxon>Flavobacteriia</taxon>
        <taxon>Flavobacteriales</taxon>
        <taxon>Flavobacteriaceae</taxon>
        <taxon>Flavobacterium</taxon>
    </lineage>
</organism>
<accession>A0ABS6Y189</accession>
<protein>
    <submittedName>
        <fullName evidence="1">Uncharacterized protein</fullName>
    </submittedName>
</protein>
<evidence type="ECO:0000313" key="2">
    <source>
        <dbReference type="Proteomes" id="UP000812031"/>
    </source>
</evidence>
<gene>
    <name evidence="1" type="ORF">KZH69_19615</name>
</gene>
<sequence>METPYEFHEKKLGVKIKYLIFDRDFHEDSLKLISYNALYKRTASSTCTEKELRKGSWSGEALILFTSLSQDWKDQLTVRFGKPQEEIKKSWFAQHYVADREAFNFYLAYTYGDNVKLDTPIIEKYTYQASVLNTVLLMKNNRKQYWKALGSGAMDIWQTLSNDVNGFHDVDHKLPTTKSSLRYKVNKYAKEGYAGIISDKFGMKNALKVTSKIERLILSLYCLPNKPYVENVHEMYEDFLKGEIDVFDIKTGEVFDKKDFFKRGKPVEITVGTVWNYINAPHNDIIVKKARNGAYDFNHKNRPHVTRTPPNYSMSKITLDDRDIMHTKLPDGSKVMAYYAFDVMSGAMIGIAHSKSKNHDLYIDCLRSMFRFTTSKGLGVPMQMEVEQHLVSDYKDGLMKAGNVFPFVRWCNLQIPVILTTQFQFKVTT</sequence>
<reference evidence="1 2" key="1">
    <citation type="submission" date="2021-07" db="EMBL/GenBank/DDBJ databases">
        <title>Flavobacterium sp. nov. isolated from sediment on the Taihu Lake.</title>
        <authorList>
            <person name="Qu J.-H."/>
        </authorList>
    </citation>
    <scope>NUCLEOTIDE SEQUENCE [LARGE SCALE GENOMIC DNA]</scope>
    <source>
        <strain evidence="1 2">NAS39</strain>
    </source>
</reference>
<name>A0ABS6Y189_9FLAO</name>